<evidence type="ECO:0000256" key="8">
    <source>
        <dbReference type="ARBA" id="ARBA00023277"/>
    </source>
</evidence>
<evidence type="ECO:0000313" key="12">
    <source>
        <dbReference type="EMBL" id="PMC81267.1"/>
    </source>
</evidence>
<dbReference type="PIRSF" id="PIRSF000460">
    <property type="entry name" value="Pprylas_GlgP"/>
    <property type="match status" value="1"/>
</dbReference>
<dbReference type="GO" id="GO:0005737">
    <property type="term" value="C:cytoplasm"/>
    <property type="evidence" value="ECO:0007669"/>
    <property type="project" value="TreeGrafter"/>
</dbReference>
<dbReference type="InterPro" id="IPR000811">
    <property type="entry name" value="Glyco_trans_35"/>
</dbReference>
<evidence type="ECO:0000256" key="4">
    <source>
        <dbReference type="ARBA" id="ARBA00022533"/>
    </source>
</evidence>
<keyword evidence="8 11" id="KW-0119">Carbohydrate metabolism</keyword>
<dbReference type="Gene3D" id="3.40.50.2000">
    <property type="entry name" value="Glycogen Phosphorylase B"/>
    <property type="match status" value="2"/>
</dbReference>
<keyword evidence="7 10" id="KW-0663">Pyridoxal phosphate</keyword>
<evidence type="ECO:0000256" key="9">
    <source>
        <dbReference type="ARBA" id="ARBA00025174"/>
    </source>
</evidence>
<dbReference type="PROSITE" id="PS00102">
    <property type="entry name" value="PHOSPHORYLASE"/>
    <property type="match status" value="1"/>
</dbReference>
<dbReference type="SUPFAM" id="SSF53756">
    <property type="entry name" value="UDP-Glycosyltransferase/glycogen phosphorylase"/>
    <property type="match status" value="1"/>
</dbReference>
<sequence length="764" mass="88405">MEEKLKDLAQKLFGKEILDLNDKELYLLLSEFSNNLLNKIERPKKSDRKLYYFSAEFLLGKLLKNNLSNLGIRDEVKEILSKNGKDIEKVEEFEAEPSLGNGGLGRLAACFMDSFANLGLNAEGIGICYHFGLFRQKFEDYKQKEVKDPWLDDSNALIKTDTKFHVNFKNQKVEATMYDLPISARKDSRSTIHFFDIDSVDESIVKEGISFDKKDIEKNLSLFLYPDDSDEDGQKLRIYQQYFMVSCGGRYILDEYIKSGNKLEEFGDKIRIQINDTHPTMIIPEMIRLLTSKGLSFEKAVEEITKACAYTNHTILQEALEKWNYQMLEDVVPGLMPIIEKLDEIVREKYDNEKVYIIENKKEDEKNPEKLTRIVHMANIAIHFSSKVNGVAQLHSDILVNETLKDFYEIYPDKFENVTNGISFKRFFHNCNEDLTKLIESLIGPEFKDDPTKLEELLKFQDDPEVLDKFLRVKEIAKENLSKYVKEKEGVDLDINSIFDVQIKRLHEYKRQQMNALYVIDTYLKIKKGILPKNPITVIFGAKAAPSYYMAKNIIHLILCLQELIDKDEDVNKYLKVVMLTNYNVSYAEKIIPATEISEQISLASKEASGTGNMKMMLNGAVTLGTLDGANVEIRDLVGDENIYIFGKKADQIIDLYEKDSYKAKEIYEKNEDIKRAVDFIVSKEILEIGDKEMLECLHNDLINKDYFMALIDLEEYIKVKNKLIEAYTDKRSFAKMAINNIAKAGFFSSDRSIRDYNRKIWNL</sequence>
<comment type="function">
    <text evidence="9">Phosphorylase is an important allosteric enzyme in carbohydrate metabolism. Enzymes from different sources differ in their regulatory mechanisms and in their natural substrates. However, all known phosphorylases share catalytic and structural properties.</text>
</comment>
<dbReference type="InterPro" id="IPR035090">
    <property type="entry name" value="Pyridoxal_P_attach_site"/>
</dbReference>
<evidence type="ECO:0000256" key="10">
    <source>
        <dbReference type="PIRSR" id="PIRSR000460-1"/>
    </source>
</evidence>
<dbReference type="GO" id="GO:0008184">
    <property type="term" value="F:glycogen phosphorylase activity"/>
    <property type="evidence" value="ECO:0007669"/>
    <property type="project" value="InterPro"/>
</dbReference>
<dbReference type="InterPro" id="IPR011833">
    <property type="entry name" value="Glycg_phsphrylas"/>
</dbReference>
<comment type="catalytic activity">
    <reaction evidence="1 11">
        <text>[(1-&gt;4)-alpha-D-glucosyl](n) + phosphate = [(1-&gt;4)-alpha-D-glucosyl](n-1) + alpha-D-glucose 1-phosphate</text>
        <dbReference type="Rhea" id="RHEA:41732"/>
        <dbReference type="Rhea" id="RHEA-COMP:9584"/>
        <dbReference type="Rhea" id="RHEA-COMP:9586"/>
        <dbReference type="ChEBI" id="CHEBI:15444"/>
        <dbReference type="ChEBI" id="CHEBI:43474"/>
        <dbReference type="ChEBI" id="CHEBI:58601"/>
        <dbReference type="EC" id="2.4.1.1"/>
    </reaction>
</comment>
<organism evidence="12 13">
    <name type="scientific">Anaerococcus hydrogenalis</name>
    <dbReference type="NCBI Taxonomy" id="33029"/>
    <lineage>
        <taxon>Bacteria</taxon>
        <taxon>Bacillati</taxon>
        <taxon>Bacillota</taxon>
        <taxon>Tissierellia</taxon>
        <taxon>Tissierellales</taxon>
        <taxon>Peptoniphilaceae</taxon>
        <taxon>Anaerococcus</taxon>
    </lineage>
</organism>
<gene>
    <name evidence="12" type="ORF">CJ192_07050</name>
</gene>
<evidence type="ECO:0000256" key="3">
    <source>
        <dbReference type="ARBA" id="ARBA00006047"/>
    </source>
</evidence>
<feature type="modified residue" description="N6-(pyridoxal phosphate)lysine" evidence="10">
    <location>
        <position position="615"/>
    </location>
</feature>
<dbReference type="PANTHER" id="PTHR11468">
    <property type="entry name" value="GLYCOGEN PHOSPHORYLASE"/>
    <property type="match status" value="1"/>
</dbReference>
<evidence type="ECO:0000256" key="5">
    <source>
        <dbReference type="ARBA" id="ARBA00022676"/>
    </source>
</evidence>
<dbReference type="PANTHER" id="PTHR11468:SF3">
    <property type="entry name" value="GLYCOGEN PHOSPHORYLASE, LIVER FORM"/>
    <property type="match status" value="1"/>
</dbReference>
<evidence type="ECO:0000256" key="7">
    <source>
        <dbReference type="ARBA" id="ARBA00022898"/>
    </source>
</evidence>
<reference evidence="12 13" key="1">
    <citation type="submission" date="2017-09" db="EMBL/GenBank/DDBJ databases">
        <title>Bacterial strain isolated from the female urinary microbiota.</title>
        <authorList>
            <person name="Thomas-White K."/>
            <person name="Kumar N."/>
            <person name="Forster S."/>
            <person name="Putonti C."/>
            <person name="Lawley T."/>
            <person name="Wolfe A.J."/>
        </authorList>
    </citation>
    <scope>NUCLEOTIDE SEQUENCE [LARGE SCALE GENOMIC DNA]</scope>
    <source>
        <strain evidence="12 13">UMB0204</strain>
    </source>
</reference>
<evidence type="ECO:0000256" key="11">
    <source>
        <dbReference type="RuleBase" id="RU000587"/>
    </source>
</evidence>
<evidence type="ECO:0000313" key="13">
    <source>
        <dbReference type="Proteomes" id="UP000235658"/>
    </source>
</evidence>
<dbReference type="AlphaFoldDB" id="A0A2N6UI25"/>
<evidence type="ECO:0000256" key="6">
    <source>
        <dbReference type="ARBA" id="ARBA00022679"/>
    </source>
</evidence>
<dbReference type="EMBL" id="PNHP01000004">
    <property type="protein sequence ID" value="PMC81267.1"/>
    <property type="molecule type" value="Genomic_DNA"/>
</dbReference>
<dbReference type="GO" id="GO:0005980">
    <property type="term" value="P:glycogen catabolic process"/>
    <property type="evidence" value="ECO:0007669"/>
    <property type="project" value="TreeGrafter"/>
</dbReference>
<dbReference type="EC" id="2.4.1.1" evidence="11"/>
<evidence type="ECO:0000256" key="2">
    <source>
        <dbReference type="ARBA" id="ARBA00001933"/>
    </source>
</evidence>
<keyword evidence="6 11" id="KW-0808">Transferase</keyword>
<comment type="caution">
    <text evidence="12">The sequence shown here is derived from an EMBL/GenBank/DDBJ whole genome shotgun (WGS) entry which is preliminary data.</text>
</comment>
<dbReference type="FunFam" id="3.40.50.2000:FF:000003">
    <property type="entry name" value="Alpha-1,4 glucan phosphorylase"/>
    <property type="match status" value="1"/>
</dbReference>
<dbReference type="GeneID" id="84578940"/>
<keyword evidence="4" id="KW-0021">Allosteric enzyme</keyword>
<comment type="cofactor">
    <cofactor evidence="2 11">
        <name>pyridoxal 5'-phosphate</name>
        <dbReference type="ChEBI" id="CHEBI:597326"/>
    </cofactor>
</comment>
<dbReference type="NCBIfam" id="TIGR02093">
    <property type="entry name" value="P_ylase"/>
    <property type="match status" value="1"/>
</dbReference>
<evidence type="ECO:0000256" key="1">
    <source>
        <dbReference type="ARBA" id="ARBA00001275"/>
    </source>
</evidence>
<comment type="similarity">
    <text evidence="3 11">Belongs to the glycogen phosphorylase family.</text>
</comment>
<dbReference type="GO" id="GO:0030170">
    <property type="term" value="F:pyridoxal phosphate binding"/>
    <property type="evidence" value="ECO:0007669"/>
    <property type="project" value="InterPro"/>
</dbReference>
<name>A0A2N6UI25_9FIRM</name>
<keyword evidence="5 11" id="KW-0328">Glycosyltransferase</keyword>
<protein>
    <recommendedName>
        <fullName evidence="11">Alpha-1,4 glucan phosphorylase</fullName>
        <ecNumber evidence="11">2.4.1.1</ecNumber>
    </recommendedName>
</protein>
<accession>A0A2N6UI25</accession>
<comment type="function">
    <text evidence="11">Allosteric enzyme that catalyzes the rate-limiting step in glycogen catabolism, the phosphorolytic cleavage of glycogen to produce glucose-1-phosphate, and plays a central role in maintaining cellular and organismal glucose homeostasis.</text>
</comment>
<dbReference type="Pfam" id="PF00343">
    <property type="entry name" value="Phosphorylase"/>
    <property type="match status" value="1"/>
</dbReference>
<dbReference type="RefSeq" id="WP_102198291.1">
    <property type="nucleotide sequence ID" value="NZ_PNHP01000004.1"/>
</dbReference>
<dbReference type="Proteomes" id="UP000235658">
    <property type="component" value="Unassembled WGS sequence"/>
</dbReference>
<proteinExistence type="inferred from homology"/>